<dbReference type="OrthoDB" id="8949034at2759"/>
<dbReference type="Proteomes" id="UP000319801">
    <property type="component" value="Unassembled WGS sequence"/>
</dbReference>
<keyword evidence="1" id="KW-1133">Transmembrane helix</keyword>
<proteinExistence type="predicted"/>
<organism evidence="2 3">
    <name type="scientific">Bagarius yarrelli</name>
    <name type="common">Goonch</name>
    <name type="synonym">Bagrus yarrelli</name>
    <dbReference type="NCBI Taxonomy" id="175774"/>
    <lineage>
        <taxon>Eukaryota</taxon>
        <taxon>Metazoa</taxon>
        <taxon>Chordata</taxon>
        <taxon>Craniata</taxon>
        <taxon>Vertebrata</taxon>
        <taxon>Euteleostomi</taxon>
        <taxon>Actinopterygii</taxon>
        <taxon>Neopterygii</taxon>
        <taxon>Teleostei</taxon>
        <taxon>Ostariophysi</taxon>
        <taxon>Siluriformes</taxon>
        <taxon>Sisoridae</taxon>
        <taxon>Sisorinae</taxon>
        <taxon>Bagarius</taxon>
    </lineage>
</organism>
<protein>
    <submittedName>
        <fullName evidence="2">Uncharacterized protein</fullName>
    </submittedName>
</protein>
<evidence type="ECO:0000256" key="1">
    <source>
        <dbReference type="SAM" id="Phobius"/>
    </source>
</evidence>
<evidence type="ECO:0000313" key="3">
    <source>
        <dbReference type="Proteomes" id="UP000319801"/>
    </source>
</evidence>
<accession>A0A556UZJ4</accession>
<evidence type="ECO:0000313" key="2">
    <source>
        <dbReference type="EMBL" id="TSQ23965.1"/>
    </source>
</evidence>
<dbReference type="EMBL" id="VCAZ01000083">
    <property type="protein sequence ID" value="TSQ23965.1"/>
    <property type="molecule type" value="Genomic_DNA"/>
</dbReference>
<name>A0A556UZJ4_BAGYA</name>
<comment type="caution">
    <text evidence="2">The sequence shown here is derived from an EMBL/GenBank/DDBJ whole genome shotgun (WGS) entry which is preliminary data.</text>
</comment>
<gene>
    <name evidence="2" type="ORF">Baya_11532</name>
</gene>
<reference evidence="2 3" key="1">
    <citation type="journal article" date="2019" name="Genome Biol. Evol.">
        <title>Whole-Genome Sequencing of the Giant Devil Catfish, Bagarius yarrelli.</title>
        <authorList>
            <person name="Jiang W."/>
            <person name="Lv Y."/>
            <person name="Cheng L."/>
            <person name="Yang K."/>
            <person name="Chao B."/>
            <person name="Wang X."/>
            <person name="Li Y."/>
            <person name="Pan X."/>
            <person name="You X."/>
            <person name="Zhang Y."/>
            <person name="Yang J."/>
            <person name="Li J."/>
            <person name="Zhang X."/>
            <person name="Liu S."/>
            <person name="Sun C."/>
            <person name="Yang J."/>
            <person name="Shi Q."/>
        </authorList>
    </citation>
    <scope>NUCLEOTIDE SEQUENCE [LARGE SCALE GENOMIC DNA]</scope>
    <source>
        <strain evidence="2">JWS20170419001</strain>
        <tissue evidence="2">Muscle</tissue>
    </source>
</reference>
<keyword evidence="3" id="KW-1185">Reference proteome</keyword>
<dbReference type="AlphaFoldDB" id="A0A556UZJ4"/>
<feature type="transmembrane region" description="Helical" evidence="1">
    <location>
        <begin position="6"/>
        <end position="33"/>
    </location>
</feature>
<keyword evidence="1" id="KW-0472">Membrane</keyword>
<sequence>MPTPDVSLFFSCRILIPTIAVIILCTGLCRCFLHSRRRRQEQRQLAEATARAQEPPSSVYIIPFSRPEEQQSGPMRYGLAPEYAAPPPYSELTAKPDYPHDPPPAYTDYISPPYVFSDPDRITTSCPPRPQ</sequence>
<keyword evidence="1" id="KW-0812">Transmembrane</keyword>